<feature type="transmembrane region" description="Helical" evidence="6">
    <location>
        <begin position="127"/>
        <end position="150"/>
    </location>
</feature>
<protein>
    <submittedName>
        <fullName evidence="8">MFS transporter</fullName>
    </submittedName>
</protein>
<evidence type="ECO:0000313" key="9">
    <source>
        <dbReference type="Proteomes" id="UP000465360"/>
    </source>
</evidence>
<dbReference type="GO" id="GO:0022857">
    <property type="term" value="F:transmembrane transporter activity"/>
    <property type="evidence" value="ECO:0007669"/>
    <property type="project" value="InterPro"/>
</dbReference>
<evidence type="ECO:0000256" key="6">
    <source>
        <dbReference type="SAM" id="Phobius"/>
    </source>
</evidence>
<sequence>MPGIAVRAAKRFEQSTTDTFAHGSAARRGWTLFIACAGVALVIASMVALNTALSGIAAATSATQTQLTWIVDSYTLLLACLVLPAGAIGDRYGRRSALLVGLAIFSVASAAPLLLDSPSQIIAARAMAGAGAAFVMPATLSLLTAAYPPAERTKAVGVWAGVAGSGGVFGLVGTGLLIEVFDWRSIFWTLSIAGLVLLLLTLTIAESRDSTAPRLDVPGAATIGAALAVFVFGILEAPAHGWADPRVLACLVGGVVLAVVFGVIELRRRHPLLDIRLFRDPYFGTGSAVITVVYLATFALFFLVTQYLQQVLGYSALAAAVALSPMAIPLLSLSALSSWYLPKLGLRTVVFASMVLVAAGFLCMRTLTADSSYLEVCWPLLVISTGFGLCTAPTTSAIMTAAPDQKQGVASAVNDATREVGGAMGIALAGSILASSYHHHVAGALVGLPEPVRGPASDSLAKALAVAHQLGPDGLQLAERSKEAFVAATNNSYLVMAVIVAVASVFVTILAPGRDGEQLDLVRRRRGRGASGAKSVAGPGNTIPPVSQDESVGTARG</sequence>
<evidence type="ECO:0000259" key="7">
    <source>
        <dbReference type="PROSITE" id="PS50850"/>
    </source>
</evidence>
<dbReference type="InterPro" id="IPR020846">
    <property type="entry name" value="MFS_dom"/>
</dbReference>
<keyword evidence="4 6" id="KW-0472">Membrane</keyword>
<feature type="transmembrane region" description="Helical" evidence="6">
    <location>
        <begin position="217"/>
        <end position="235"/>
    </location>
</feature>
<dbReference type="PANTHER" id="PTHR42718:SF42">
    <property type="entry name" value="EXPORT PROTEIN"/>
    <property type="match status" value="1"/>
</dbReference>
<dbReference type="PROSITE" id="PS50850">
    <property type="entry name" value="MFS"/>
    <property type="match status" value="1"/>
</dbReference>
<comment type="subcellular location">
    <subcellularLocation>
        <location evidence="1">Cell membrane</location>
        <topology evidence="1">Multi-pass membrane protein</topology>
    </subcellularLocation>
</comment>
<comment type="caution">
    <text evidence="8">The sequence shown here is derived from an EMBL/GenBank/DDBJ whole genome shotgun (WGS) entry which is preliminary data.</text>
</comment>
<evidence type="ECO:0000313" key="8">
    <source>
        <dbReference type="EMBL" id="GFG93035.1"/>
    </source>
</evidence>
<feature type="transmembrane region" description="Helical" evidence="6">
    <location>
        <begin position="376"/>
        <end position="399"/>
    </location>
</feature>
<feature type="transmembrane region" description="Helical" evidence="6">
    <location>
        <begin position="30"/>
        <end position="57"/>
    </location>
</feature>
<dbReference type="Gene3D" id="1.20.1720.10">
    <property type="entry name" value="Multidrug resistance protein D"/>
    <property type="match status" value="1"/>
</dbReference>
<dbReference type="AlphaFoldDB" id="A0A7I9YWJ8"/>
<dbReference type="InterPro" id="IPR036259">
    <property type="entry name" value="MFS_trans_sf"/>
</dbReference>
<dbReference type="PANTHER" id="PTHR42718">
    <property type="entry name" value="MAJOR FACILITATOR SUPERFAMILY MULTIDRUG TRANSPORTER MFSC"/>
    <property type="match status" value="1"/>
</dbReference>
<name>A0A7I9YWJ8_MYCBU</name>
<evidence type="ECO:0000256" key="5">
    <source>
        <dbReference type="SAM" id="MobiDB-lite"/>
    </source>
</evidence>
<proteinExistence type="predicted"/>
<reference evidence="8 9" key="1">
    <citation type="journal article" date="2019" name="Emerg. Microbes Infect.">
        <title>Comprehensive subspecies identification of 175 nontuberculous mycobacteria species based on 7547 genomic profiles.</title>
        <authorList>
            <person name="Matsumoto Y."/>
            <person name="Kinjo T."/>
            <person name="Motooka D."/>
            <person name="Nabeya D."/>
            <person name="Jung N."/>
            <person name="Uechi K."/>
            <person name="Horii T."/>
            <person name="Iida T."/>
            <person name="Fujita J."/>
            <person name="Nakamura S."/>
        </authorList>
    </citation>
    <scope>NUCLEOTIDE SEQUENCE [LARGE SCALE GENOMIC DNA]</scope>
    <source>
        <strain evidence="8 9">JCM 30725</strain>
    </source>
</reference>
<feature type="transmembrane region" description="Helical" evidence="6">
    <location>
        <begin position="69"/>
        <end position="89"/>
    </location>
</feature>
<feature type="transmembrane region" description="Helical" evidence="6">
    <location>
        <begin position="344"/>
        <end position="364"/>
    </location>
</feature>
<keyword evidence="2 6" id="KW-0812">Transmembrane</keyword>
<dbReference type="RefSeq" id="WP_163717876.1">
    <property type="nucleotide sequence ID" value="NZ_BLKZ01000001.1"/>
</dbReference>
<keyword evidence="9" id="KW-1185">Reference proteome</keyword>
<dbReference type="Pfam" id="PF07690">
    <property type="entry name" value="MFS_1"/>
    <property type="match status" value="1"/>
</dbReference>
<dbReference type="EMBL" id="BLKZ01000001">
    <property type="protein sequence ID" value="GFG93035.1"/>
    <property type="molecule type" value="Genomic_DNA"/>
</dbReference>
<feature type="transmembrane region" description="Helical" evidence="6">
    <location>
        <begin position="493"/>
        <end position="513"/>
    </location>
</feature>
<feature type="domain" description="Major facilitator superfamily (MFS) profile" evidence="7">
    <location>
        <begin position="31"/>
        <end position="515"/>
    </location>
</feature>
<gene>
    <name evidence="8" type="ORF">MBOU_50770</name>
</gene>
<dbReference type="Gene3D" id="1.20.1250.20">
    <property type="entry name" value="MFS general substrate transporter like domains"/>
    <property type="match status" value="1"/>
</dbReference>
<feature type="region of interest" description="Disordered" evidence="5">
    <location>
        <begin position="525"/>
        <end position="557"/>
    </location>
</feature>
<feature type="transmembrane region" description="Helical" evidence="6">
    <location>
        <begin position="185"/>
        <end position="205"/>
    </location>
</feature>
<feature type="transmembrane region" description="Helical" evidence="6">
    <location>
        <begin position="247"/>
        <end position="264"/>
    </location>
</feature>
<evidence type="ECO:0000256" key="4">
    <source>
        <dbReference type="ARBA" id="ARBA00023136"/>
    </source>
</evidence>
<evidence type="ECO:0000256" key="1">
    <source>
        <dbReference type="ARBA" id="ARBA00004651"/>
    </source>
</evidence>
<dbReference type="GO" id="GO:0005886">
    <property type="term" value="C:plasma membrane"/>
    <property type="evidence" value="ECO:0007669"/>
    <property type="project" value="UniProtKB-SubCell"/>
</dbReference>
<dbReference type="InterPro" id="IPR011701">
    <property type="entry name" value="MFS"/>
</dbReference>
<feature type="transmembrane region" description="Helical" evidence="6">
    <location>
        <begin position="95"/>
        <end position="115"/>
    </location>
</feature>
<dbReference type="SUPFAM" id="SSF103473">
    <property type="entry name" value="MFS general substrate transporter"/>
    <property type="match status" value="1"/>
</dbReference>
<feature type="transmembrane region" description="Helical" evidence="6">
    <location>
        <begin position="156"/>
        <end position="178"/>
    </location>
</feature>
<evidence type="ECO:0000256" key="2">
    <source>
        <dbReference type="ARBA" id="ARBA00022692"/>
    </source>
</evidence>
<feature type="transmembrane region" description="Helical" evidence="6">
    <location>
        <begin position="311"/>
        <end position="332"/>
    </location>
</feature>
<feature type="transmembrane region" description="Helical" evidence="6">
    <location>
        <begin position="284"/>
        <end position="304"/>
    </location>
</feature>
<evidence type="ECO:0000256" key="3">
    <source>
        <dbReference type="ARBA" id="ARBA00022989"/>
    </source>
</evidence>
<accession>A0A7I9YWJ8</accession>
<keyword evidence="3 6" id="KW-1133">Transmembrane helix</keyword>
<dbReference type="CDD" id="cd17321">
    <property type="entry name" value="MFS_MMR_MDR_like"/>
    <property type="match status" value="1"/>
</dbReference>
<dbReference type="Proteomes" id="UP000465360">
    <property type="component" value="Unassembled WGS sequence"/>
</dbReference>
<organism evidence="8 9">
    <name type="scientific">Mycobacterium bourgelatii</name>
    <dbReference type="NCBI Taxonomy" id="1273442"/>
    <lineage>
        <taxon>Bacteria</taxon>
        <taxon>Bacillati</taxon>
        <taxon>Actinomycetota</taxon>
        <taxon>Actinomycetes</taxon>
        <taxon>Mycobacteriales</taxon>
        <taxon>Mycobacteriaceae</taxon>
        <taxon>Mycobacterium</taxon>
    </lineage>
</organism>